<sequence length="383" mass="40229">MSKKSFRVVILPGDGIGPEVVGEATRVLEVISAASKDIELKLEVHDFGGIAIDKHGVPLPDSTLTACKEADAILMGSIGGPKWGVNSKVRPEQGLLALRKALGLYANIRPASFASDSLIENSPLKPSVAQGVDIIVVRELIGGVYFGQRKELGTSPDEDTAWDTMIYSVSEVQRITRVAAQIALAANPPLAVHSIDKANVLASSRLWRKVVTETLRAEYPQLQLDHHLVDSASMLIVANPKKLNGVVLTENLFGDILSDESSVIPGSLGLLPSASLAGAPSVSDALSANFRATPGLYEPIHGSAPDIAGQGIANPIGTILSAAMLLRYSLGLDKPATAIEKAVKKVLDNPSEGGLGLRTADLGGRVKTTEIGEKIVEALKGLL</sequence>
<dbReference type="InterPro" id="IPR019818">
    <property type="entry name" value="IsoCit/isopropylmalate_DH_CS"/>
</dbReference>
<dbReference type="Proteomes" id="UP001212997">
    <property type="component" value="Unassembled WGS sequence"/>
</dbReference>
<evidence type="ECO:0000256" key="3">
    <source>
        <dbReference type="ARBA" id="ARBA00011738"/>
    </source>
</evidence>
<dbReference type="InterPro" id="IPR024084">
    <property type="entry name" value="IsoPropMal-DH-like_dom"/>
</dbReference>
<dbReference type="SUPFAM" id="SSF53659">
    <property type="entry name" value="Isocitrate/Isopropylmalate dehydrogenase-like"/>
    <property type="match status" value="1"/>
</dbReference>
<comment type="caution">
    <text evidence="16">The sequence shown here is derived from an EMBL/GenBank/DDBJ whole genome shotgun (WGS) entry which is preliminary data.</text>
</comment>
<keyword evidence="6" id="KW-0028">Amino-acid biosynthesis</keyword>
<dbReference type="PANTHER" id="PTHR42979:SF1">
    <property type="entry name" value="3-ISOPROPYLMALATE DEHYDROGENASE"/>
    <property type="match status" value="1"/>
</dbReference>
<comment type="similarity">
    <text evidence="2 13">Belongs to the isocitrate and isopropylmalate dehydrogenases family.</text>
</comment>
<dbReference type="Pfam" id="PF00180">
    <property type="entry name" value="Iso_dh"/>
    <property type="match status" value="1"/>
</dbReference>
<dbReference type="AlphaFoldDB" id="A0AAD5YEH0"/>
<accession>A0AAD5YEH0</accession>
<evidence type="ECO:0000256" key="7">
    <source>
        <dbReference type="ARBA" id="ARBA00022723"/>
    </source>
</evidence>
<reference evidence="16" key="1">
    <citation type="submission" date="2022-07" db="EMBL/GenBank/DDBJ databases">
        <title>Genome Sequence of Physisporinus lineatus.</title>
        <authorList>
            <person name="Buettner E."/>
        </authorList>
    </citation>
    <scope>NUCLEOTIDE SEQUENCE</scope>
    <source>
        <strain evidence="16">VT162</strain>
    </source>
</reference>
<evidence type="ECO:0000313" key="17">
    <source>
        <dbReference type="Proteomes" id="UP001212997"/>
    </source>
</evidence>
<evidence type="ECO:0000313" key="16">
    <source>
        <dbReference type="EMBL" id="KAJ3484120.1"/>
    </source>
</evidence>
<dbReference type="EC" id="1.1.1.85" evidence="4 14"/>
<evidence type="ECO:0000256" key="12">
    <source>
        <dbReference type="ARBA" id="ARBA00023304"/>
    </source>
</evidence>
<evidence type="ECO:0000256" key="11">
    <source>
        <dbReference type="ARBA" id="ARBA00023211"/>
    </source>
</evidence>
<comment type="catalytic activity">
    <reaction evidence="14">
        <text>(2R,3S)-3-isopropylmalate + NAD(+) = 4-methyl-2-oxopentanoate + CO2 + NADH</text>
        <dbReference type="Rhea" id="RHEA:32271"/>
        <dbReference type="ChEBI" id="CHEBI:16526"/>
        <dbReference type="ChEBI" id="CHEBI:17865"/>
        <dbReference type="ChEBI" id="CHEBI:35121"/>
        <dbReference type="ChEBI" id="CHEBI:57540"/>
        <dbReference type="ChEBI" id="CHEBI:57945"/>
        <dbReference type="EC" id="1.1.1.85"/>
    </reaction>
</comment>
<dbReference type="PANTHER" id="PTHR42979">
    <property type="entry name" value="3-ISOPROPYLMALATE DEHYDROGENASE"/>
    <property type="match status" value="1"/>
</dbReference>
<keyword evidence="8" id="KW-0460">Magnesium</keyword>
<evidence type="ECO:0000256" key="6">
    <source>
        <dbReference type="ARBA" id="ARBA00022605"/>
    </source>
</evidence>
<dbReference type="Gene3D" id="3.40.718.10">
    <property type="entry name" value="Isopropylmalate Dehydrogenase"/>
    <property type="match status" value="1"/>
</dbReference>
<comment type="pathway">
    <text evidence="14">Amino-acid biosynthesis; L-leucine biosynthesis; L-leucine from 3-methyl-2-oxobutanoate: step 3/4.</text>
</comment>
<gene>
    <name evidence="16" type="ORF">NLI96_g5865</name>
</gene>
<keyword evidence="10 14" id="KW-0520">NAD</keyword>
<dbReference type="InterPro" id="IPR004429">
    <property type="entry name" value="Isopropylmalate_DH"/>
</dbReference>
<keyword evidence="12 14" id="KW-0100">Branched-chain amino acid biosynthesis</keyword>
<comment type="function">
    <text evidence="14">Catalyzes the oxidation of 3-carboxy-2-hydroxy-4-methylpentanoate (3-isopropylmalate) to 3-carboxy-4-methyl-2-oxopentanoate. The product decarboxylates to 4-methyl-2 oxopentanoate.</text>
</comment>
<keyword evidence="11" id="KW-0464">Manganese</keyword>
<dbReference type="SMART" id="SM01329">
    <property type="entry name" value="Iso_dh"/>
    <property type="match status" value="1"/>
</dbReference>
<evidence type="ECO:0000256" key="4">
    <source>
        <dbReference type="ARBA" id="ARBA00013101"/>
    </source>
</evidence>
<evidence type="ECO:0000256" key="1">
    <source>
        <dbReference type="ARBA" id="ARBA00001936"/>
    </source>
</evidence>
<dbReference type="GO" id="GO:0005829">
    <property type="term" value="C:cytosol"/>
    <property type="evidence" value="ECO:0007669"/>
    <property type="project" value="TreeGrafter"/>
</dbReference>
<comment type="cofactor">
    <cofactor evidence="14">
        <name>Mg(2+)</name>
        <dbReference type="ChEBI" id="CHEBI:18420"/>
    </cofactor>
    <cofactor evidence="14">
        <name>Mn(2+)</name>
        <dbReference type="ChEBI" id="CHEBI:29035"/>
    </cofactor>
    <text evidence="14">Binds 1 Mg(2+) or Mn(2+) ion per subunit.</text>
</comment>
<proteinExistence type="inferred from homology"/>
<dbReference type="GO" id="GO:0051287">
    <property type="term" value="F:NAD binding"/>
    <property type="evidence" value="ECO:0007669"/>
    <property type="project" value="InterPro"/>
</dbReference>
<dbReference type="GO" id="GO:0000287">
    <property type="term" value="F:magnesium ion binding"/>
    <property type="evidence" value="ECO:0007669"/>
    <property type="project" value="InterPro"/>
</dbReference>
<evidence type="ECO:0000256" key="9">
    <source>
        <dbReference type="ARBA" id="ARBA00023002"/>
    </source>
</evidence>
<dbReference type="FunFam" id="3.40.718.10:FF:000006">
    <property type="entry name" value="3-isopropylmalate dehydrogenase"/>
    <property type="match status" value="1"/>
</dbReference>
<keyword evidence="9 13" id="KW-0560">Oxidoreductase</keyword>
<organism evidence="16 17">
    <name type="scientific">Meripilus lineatus</name>
    <dbReference type="NCBI Taxonomy" id="2056292"/>
    <lineage>
        <taxon>Eukaryota</taxon>
        <taxon>Fungi</taxon>
        <taxon>Dikarya</taxon>
        <taxon>Basidiomycota</taxon>
        <taxon>Agaricomycotina</taxon>
        <taxon>Agaricomycetes</taxon>
        <taxon>Polyporales</taxon>
        <taxon>Meripilaceae</taxon>
        <taxon>Meripilus</taxon>
    </lineage>
</organism>
<keyword evidence="7 14" id="KW-0479">Metal-binding</keyword>
<keyword evidence="17" id="KW-1185">Reference proteome</keyword>
<feature type="domain" description="Isopropylmalate dehydrogenase-like" evidence="15">
    <location>
        <begin position="7"/>
        <end position="375"/>
    </location>
</feature>
<comment type="cofactor">
    <cofactor evidence="1">
        <name>Mn(2+)</name>
        <dbReference type="ChEBI" id="CHEBI:29035"/>
    </cofactor>
</comment>
<evidence type="ECO:0000256" key="13">
    <source>
        <dbReference type="RuleBase" id="RU004443"/>
    </source>
</evidence>
<comment type="subunit">
    <text evidence="3 14">Homodimer.</text>
</comment>
<evidence type="ECO:0000256" key="5">
    <source>
        <dbReference type="ARBA" id="ARBA00022430"/>
    </source>
</evidence>
<dbReference type="GO" id="GO:0003862">
    <property type="term" value="F:3-isopropylmalate dehydrogenase activity"/>
    <property type="evidence" value="ECO:0007669"/>
    <property type="project" value="UniProtKB-EC"/>
</dbReference>
<evidence type="ECO:0000256" key="14">
    <source>
        <dbReference type="RuleBase" id="RU004445"/>
    </source>
</evidence>
<evidence type="ECO:0000256" key="8">
    <source>
        <dbReference type="ARBA" id="ARBA00022842"/>
    </source>
</evidence>
<evidence type="ECO:0000256" key="10">
    <source>
        <dbReference type="ARBA" id="ARBA00023027"/>
    </source>
</evidence>
<keyword evidence="5 14" id="KW-0432">Leucine biosynthesis</keyword>
<dbReference type="NCBIfam" id="TIGR00169">
    <property type="entry name" value="leuB"/>
    <property type="match status" value="1"/>
</dbReference>
<protein>
    <recommendedName>
        <fullName evidence="4 14">3-isopropylmalate dehydrogenase</fullName>
        <ecNumber evidence="4 14">1.1.1.85</ecNumber>
    </recommendedName>
</protein>
<evidence type="ECO:0000256" key="2">
    <source>
        <dbReference type="ARBA" id="ARBA00007769"/>
    </source>
</evidence>
<dbReference type="PROSITE" id="PS00470">
    <property type="entry name" value="IDH_IMDH"/>
    <property type="match status" value="1"/>
</dbReference>
<name>A0AAD5YEH0_9APHY</name>
<evidence type="ECO:0000259" key="15">
    <source>
        <dbReference type="SMART" id="SM01329"/>
    </source>
</evidence>
<dbReference type="EMBL" id="JANAWD010000201">
    <property type="protein sequence ID" value="KAJ3484120.1"/>
    <property type="molecule type" value="Genomic_DNA"/>
</dbReference>
<dbReference type="GO" id="GO:0009098">
    <property type="term" value="P:L-leucine biosynthetic process"/>
    <property type="evidence" value="ECO:0007669"/>
    <property type="project" value="UniProtKB-KW"/>
</dbReference>